<proteinExistence type="predicted"/>
<keyword evidence="2" id="KW-1185">Reference proteome</keyword>
<comment type="caution">
    <text evidence="1">The sequence shown here is derived from an EMBL/GenBank/DDBJ whole genome shotgun (WGS) entry which is preliminary data.</text>
</comment>
<protein>
    <submittedName>
        <fullName evidence="1">Uncharacterized protein</fullName>
    </submittedName>
</protein>
<reference evidence="1 2" key="2">
    <citation type="journal article" date="2022" name="Mol. Ecol. Resour.">
        <title>The genomes of chicory, endive, great burdock and yacon provide insights into Asteraceae paleo-polyploidization history and plant inulin production.</title>
        <authorList>
            <person name="Fan W."/>
            <person name="Wang S."/>
            <person name="Wang H."/>
            <person name="Wang A."/>
            <person name="Jiang F."/>
            <person name="Liu H."/>
            <person name="Zhao H."/>
            <person name="Xu D."/>
            <person name="Zhang Y."/>
        </authorList>
    </citation>
    <scope>NUCLEOTIDE SEQUENCE [LARGE SCALE GENOMIC DNA]</scope>
    <source>
        <strain evidence="2">cv. Yunnan</strain>
        <tissue evidence="1">Leaves</tissue>
    </source>
</reference>
<name>A0ACB8YL76_9ASTR</name>
<accession>A0ACB8YL76</accession>
<dbReference type="Proteomes" id="UP001056120">
    <property type="component" value="Linkage Group LG27"/>
</dbReference>
<gene>
    <name evidence="1" type="ORF">L1987_79691</name>
</gene>
<evidence type="ECO:0000313" key="2">
    <source>
        <dbReference type="Proteomes" id="UP001056120"/>
    </source>
</evidence>
<dbReference type="EMBL" id="CM042044">
    <property type="protein sequence ID" value="KAI3686022.1"/>
    <property type="molecule type" value="Genomic_DNA"/>
</dbReference>
<organism evidence="1 2">
    <name type="scientific">Smallanthus sonchifolius</name>
    <dbReference type="NCBI Taxonomy" id="185202"/>
    <lineage>
        <taxon>Eukaryota</taxon>
        <taxon>Viridiplantae</taxon>
        <taxon>Streptophyta</taxon>
        <taxon>Embryophyta</taxon>
        <taxon>Tracheophyta</taxon>
        <taxon>Spermatophyta</taxon>
        <taxon>Magnoliopsida</taxon>
        <taxon>eudicotyledons</taxon>
        <taxon>Gunneridae</taxon>
        <taxon>Pentapetalae</taxon>
        <taxon>asterids</taxon>
        <taxon>campanulids</taxon>
        <taxon>Asterales</taxon>
        <taxon>Asteraceae</taxon>
        <taxon>Asteroideae</taxon>
        <taxon>Heliantheae alliance</taxon>
        <taxon>Millerieae</taxon>
        <taxon>Smallanthus</taxon>
    </lineage>
</organism>
<reference evidence="2" key="1">
    <citation type="journal article" date="2022" name="Mol. Ecol. Resour.">
        <title>The genomes of chicory, endive, great burdock and yacon provide insights into Asteraceae palaeo-polyploidization history and plant inulin production.</title>
        <authorList>
            <person name="Fan W."/>
            <person name="Wang S."/>
            <person name="Wang H."/>
            <person name="Wang A."/>
            <person name="Jiang F."/>
            <person name="Liu H."/>
            <person name="Zhao H."/>
            <person name="Xu D."/>
            <person name="Zhang Y."/>
        </authorList>
    </citation>
    <scope>NUCLEOTIDE SEQUENCE [LARGE SCALE GENOMIC DNA]</scope>
    <source>
        <strain evidence="2">cv. Yunnan</strain>
    </source>
</reference>
<sequence>MAISRFLLIFKNHKLNLMEKLVQLFAVGQNGLMALYDTLFSQGATLSNSGSLLDLRSIPIFNENNAISIRKALYEEVSVFQDYSDKSRMGRGGKDSKVKAASNAAAYSGTPVVIASGYAPNNHHKGSKWRTCELLYSIKMHIYGFRLLKLYGIHTLSNPHIVKCKIDMKFCIVFVQMQDWVSTTTQKADYSPSCCRPSTPPVLHMCSFD</sequence>
<evidence type="ECO:0000313" key="1">
    <source>
        <dbReference type="EMBL" id="KAI3686022.1"/>
    </source>
</evidence>